<evidence type="ECO:0000313" key="3">
    <source>
        <dbReference type="Proteomes" id="UP000296049"/>
    </source>
</evidence>
<sequence>MPRLICCTRELPDGKKAMYFKSVAVLSEACCSQRGMAVARSCVQLRKCHLPGLFPACSAGLAKKGFAQDRKESRRDHSCRLGEGSCGPFHGKTRRNYLGVGVTPAQILGLQHATKTRAACDSSWPWSSEPLMVKSEDGAPEVTSPCVVTATNRWPKLLEHPHVMHPPRSHIVVQWLGTVKDNIKSCWPPGWGERKGVSGLCQGGEEEEENSGQGVGRAREGGRCLQGPALRMGLVLMARRQGRTALLAGPKGLHRALLWGEVSKINP</sequence>
<protein>
    <submittedName>
        <fullName evidence="2">Uncharacterized protein</fullName>
    </submittedName>
</protein>
<proteinExistence type="predicted"/>
<feature type="region of interest" description="Disordered" evidence="1">
    <location>
        <begin position="200"/>
        <end position="220"/>
    </location>
</feature>
<reference evidence="3" key="1">
    <citation type="journal article" date="2013" name="Nat. Genet.">
        <title>The duck genome and transcriptome provide insight into an avian influenza virus reservoir species.</title>
        <authorList>
            <person name="Huang Y."/>
            <person name="Li Y."/>
            <person name="Burt D.W."/>
            <person name="Chen H."/>
            <person name="Zhang Y."/>
            <person name="Qian W."/>
            <person name="Kim H."/>
            <person name="Gan S."/>
            <person name="Zhao Y."/>
            <person name="Li J."/>
            <person name="Yi K."/>
            <person name="Feng H."/>
            <person name="Zhu P."/>
            <person name="Li B."/>
            <person name="Liu Q."/>
            <person name="Fairley S."/>
            <person name="Magor K.E."/>
            <person name="Du Z."/>
            <person name="Hu X."/>
            <person name="Goodman L."/>
            <person name="Tafer H."/>
            <person name="Vignal A."/>
            <person name="Lee T."/>
            <person name="Kim K.W."/>
            <person name="Sheng Z."/>
            <person name="An Y."/>
            <person name="Searle S."/>
            <person name="Herrero J."/>
            <person name="Groenen M.A."/>
            <person name="Crooijmans R.P."/>
            <person name="Faraut T."/>
            <person name="Cai Q."/>
            <person name="Webster R.G."/>
            <person name="Aldridge J.R."/>
            <person name="Warren W.C."/>
            <person name="Bartschat S."/>
            <person name="Kehr S."/>
            <person name="Marz M."/>
            <person name="Stadler P.F."/>
            <person name="Smith J."/>
            <person name="Kraus R.H."/>
            <person name="Zhao Y."/>
            <person name="Ren L."/>
            <person name="Fei J."/>
            <person name="Morisson M."/>
            <person name="Kaiser P."/>
            <person name="Griffin D.K."/>
            <person name="Rao M."/>
            <person name="Pitel F."/>
            <person name="Wang J."/>
            <person name="Li N."/>
        </authorList>
    </citation>
    <scope>NUCLEOTIDE SEQUENCE [LARGE SCALE GENOMIC DNA]</scope>
</reference>
<evidence type="ECO:0000313" key="2">
    <source>
        <dbReference type="EMBL" id="EOB03810.1"/>
    </source>
</evidence>
<dbReference type="AlphaFoldDB" id="R0LQ03"/>
<organism evidence="2 3">
    <name type="scientific">Anas platyrhynchos</name>
    <name type="common">Mallard</name>
    <name type="synonym">Anas boschas</name>
    <dbReference type="NCBI Taxonomy" id="8839"/>
    <lineage>
        <taxon>Eukaryota</taxon>
        <taxon>Metazoa</taxon>
        <taxon>Chordata</taxon>
        <taxon>Craniata</taxon>
        <taxon>Vertebrata</taxon>
        <taxon>Euteleostomi</taxon>
        <taxon>Archelosauria</taxon>
        <taxon>Archosauria</taxon>
        <taxon>Dinosauria</taxon>
        <taxon>Saurischia</taxon>
        <taxon>Theropoda</taxon>
        <taxon>Coelurosauria</taxon>
        <taxon>Aves</taxon>
        <taxon>Neognathae</taxon>
        <taxon>Galloanserae</taxon>
        <taxon>Anseriformes</taxon>
        <taxon>Anatidae</taxon>
        <taxon>Anatinae</taxon>
        <taxon>Anas</taxon>
    </lineage>
</organism>
<dbReference type="Proteomes" id="UP000296049">
    <property type="component" value="Unassembled WGS sequence"/>
</dbReference>
<dbReference type="EMBL" id="KB742833">
    <property type="protein sequence ID" value="EOB03810.1"/>
    <property type="molecule type" value="Genomic_DNA"/>
</dbReference>
<keyword evidence="3" id="KW-1185">Reference proteome</keyword>
<accession>R0LQ03</accession>
<name>R0LQ03_ANAPL</name>
<evidence type="ECO:0000256" key="1">
    <source>
        <dbReference type="SAM" id="MobiDB-lite"/>
    </source>
</evidence>
<gene>
    <name evidence="2" type="ORF">Anapl_00045</name>
</gene>